<dbReference type="GO" id="GO:0004059">
    <property type="term" value="F:aralkylamine N-acetyltransferase activity"/>
    <property type="evidence" value="ECO:0007669"/>
    <property type="project" value="TreeGrafter"/>
</dbReference>
<comment type="caution">
    <text evidence="5">The sequence shown here is derived from an EMBL/GenBank/DDBJ whole genome shotgun (WGS) entry which is preliminary data.</text>
</comment>
<evidence type="ECO:0000313" key="5">
    <source>
        <dbReference type="EMBL" id="KAF5254746.1"/>
    </source>
</evidence>
<gene>
    <name evidence="5" type="ORF">FANTH_485</name>
</gene>
<dbReference type="Gene3D" id="3.40.630.30">
    <property type="match status" value="1"/>
</dbReference>
<dbReference type="GO" id="GO:0005737">
    <property type="term" value="C:cytoplasm"/>
    <property type="evidence" value="ECO:0007669"/>
    <property type="project" value="TreeGrafter"/>
</dbReference>
<proteinExistence type="predicted"/>
<dbReference type="AlphaFoldDB" id="A0A8H4ZYT7"/>
<dbReference type="EMBL" id="JABEVY010000017">
    <property type="protein sequence ID" value="KAF5254746.1"/>
    <property type="molecule type" value="Genomic_DNA"/>
</dbReference>
<dbReference type="PANTHER" id="PTHR10908:SF0">
    <property type="entry name" value="SEROTONIN N-ACETYLTRANSFERASE"/>
    <property type="match status" value="1"/>
</dbReference>
<dbReference type="InterPro" id="IPR000182">
    <property type="entry name" value="GNAT_dom"/>
</dbReference>
<feature type="domain" description="N-acetyltransferase" evidence="4">
    <location>
        <begin position="291"/>
        <end position="376"/>
    </location>
</feature>
<feature type="region of interest" description="Disordered" evidence="3">
    <location>
        <begin position="379"/>
        <end position="408"/>
    </location>
</feature>
<dbReference type="Pfam" id="PF13673">
    <property type="entry name" value="Acetyltransf_10"/>
    <property type="match status" value="1"/>
</dbReference>
<sequence>METEQALPAHEPIGTRMVKLGKKTVFEVAQLSHKHWNQLSQHPEAIVTYTHRLKLAPSRRRPHCIIRSLGILPLVTVTGSRPFQGSPFNVATETQTLMGSMEKKKNNEFASAARDMIFSGGVFESLEIDDSDGAIDDGDADEDMVNSKRNFCQMRIQKRNSEAGLLKKVIPFHWAPMLSPLTENDIDTCVTLENVALSEARYRSTREKIEYRIRKSGVCYGLFNTVRPSDVKKISLTTMQHSRPVESGRCDGAKHVMFAHVLATLGTHPVVTDADMAMPENWRDSKASKDSPLGHQSSGRTICLHSFIVCPEVQGVGIGKTVMKSYLELMNVSGMADRVAIICQPYAIQFYKCFGFKDLGPSTEALAGQGWHAMVLELHGPKRKTKEEPTRRNEDGDSPTSKAKKSPS</sequence>
<evidence type="ECO:0000313" key="6">
    <source>
        <dbReference type="Proteomes" id="UP000573603"/>
    </source>
</evidence>
<keyword evidence="6" id="KW-1185">Reference proteome</keyword>
<evidence type="ECO:0000256" key="2">
    <source>
        <dbReference type="ARBA" id="ARBA00023315"/>
    </source>
</evidence>
<keyword evidence="1" id="KW-0808">Transferase</keyword>
<feature type="compositionally biased region" description="Basic and acidic residues" evidence="3">
    <location>
        <begin position="385"/>
        <end position="395"/>
    </location>
</feature>
<organism evidence="5 6">
    <name type="scientific">Fusarium anthophilum</name>
    <dbReference type="NCBI Taxonomy" id="48485"/>
    <lineage>
        <taxon>Eukaryota</taxon>
        <taxon>Fungi</taxon>
        <taxon>Dikarya</taxon>
        <taxon>Ascomycota</taxon>
        <taxon>Pezizomycotina</taxon>
        <taxon>Sordariomycetes</taxon>
        <taxon>Hypocreomycetidae</taxon>
        <taxon>Hypocreales</taxon>
        <taxon>Nectriaceae</taxon>
        <taxon>Fusarium</taxon>
        <taxon>Fusarium fujikuroi species complex</taxon>
    </lineage>
</organism>
<dbReference type="InterPro" id="IPR051635">
    <property type="entry name" value="SNAT-like"/>
</dbReference>
<evidence type="ECO:0000259" key="4">
    <source>
        <dbReference type="Pfam" id="PF13673"/>
    </source>
</evidence>
<protein>
    <recommendedName>
        <fullName evidence="4">N-acetyltransferase domain-containing protein</fullName>
    </recommendedName>
</protein>
<evidence type="ECO:0000256" key="1">
    <source>
        <dbReference type="ARBA" id="ARBA00022679"/>
    </source>
</evidence>
<keyword evidence="2" id="KW-0012">Acyltransferase</keyword>
<dbReference type="InterPro" id="IPR016181">
    <property type="entry name" value="Acyl_CoA_acyltransferase"/>
</dbReference>
<name>A0A8H4ZYT7_9HYPO</name>
<accession>A0A8H4ZYT7</accession>
<reference evidence="5 6" key="1">
    <citation type="journal article" date="2020" name="BMC Genomics">
        <title>Correction to: Identification and distribution of gene clusters required for synthesis of sphingolipid metabolism inhibitors in diverse species of the filamentous fungus Fusarium.</title>
        <authorList>
            <person name="Kim H.S."/>
            <person name="Lohmar J.M."/>
            <person name="Busman M."/>
            <person name="Brown D.W."/>
            <person name="Naumann T.A."/>
            <person name="Divon H.H."/>
            <person name="Lysoe E."/>
            <person name="Uhlig S."/>
            <person name="Proctor R.H."/>
        </authorList>
    </citation>
    <scope>NUCLEOTIDE SEQUENCE [LARGE SCALE GENOMIC DNA]</scope>
    <source>
        <strain evidence="5 6">NRRL 25214</strain>
    </source>
</reference>
<dbReference type="Proteomes" id="UP000573603">
    <property type="component" value="Unassembled WGS sequence"/>
</dbReference>
<dbReference type="PANTHER" id="PTHR10908">
    <property type="entry name" value="SEROTONIN N-ACETYLTRANSFERASE"/>
    <property type="match status" value="1"/>
</dbReference>
<evidence type="ECO:0000256" key="3">
    <source>
        <dbReference type="SAM" id="MobiDB-lite"/>
    </source>
</evidence>
<dbReference type="SUPFAM" id="SSF55729">
    <property type="entry name" value="Acyl-CoA N-acyltransferases (Nat)"/>
    <property type="match status" value="1"/>
</dbReference>